<dbReference type="EMBL" id="JAWRVE010000017">
    <property type="protein sequence ID" value="KAL1876319.1"/>
    <property type="molecule type" value="Genomic_DNA"/>
</dbReference>
<protein>
    <submittedName>
        <fullName evidence="1">Uncharacterized protein</fullName>
    </submittedName>
</protein>
<name>A0ABR3XL24_9PEZI</name>
<gene>
    <name evidence="1" type="ORF">Daus18300_002948</name>
</gene>
<dbReference type="Proteomes" id="UP001583177">
    <property type="component" value="Unassembled WGS sequence"/>
</dbReference>
<evidence type="ECO:0000313" key="1">
    <source>
        <dbReference type="EMBL" id="KAL1876319.1"/>
    </source>
</evidence>
<reference evidence="1 2" key="1">
    <citation type="journal article" date="2024" name="IMA Fungus">
        <title>IMA Genome - F19 : A genome assembly and annotation guide to empower mycologists, including annotated draft genome sequences of Ceratocystis pirilliformis, Diaporthe australafricana, Fusarium ophioides, Paecilomyces lecythidis, and Sporothrix stenoceras.</title>
        <authorList>
            <person name="Aylward J."/>
            <person name="Wilson A.M."/>
            <person name="Visagie C.M."/>
            <person name="Spraker J."/>
            <person name="Barnes I."/>
            <person name="Buitendag C."/>
            <person name="Ceriani C."/>
            <person name="Del Mar Angel L."/>
            <person name="du Plessis D."/>
            <person name="Fuchs T."/>
            <person name="Gasser K."/>
            <person name="Kramer D."/>
            <person name="Li W."/>
            <person name="Munsamy K."/>
            <person name="Piso A."/>
            <person name="Price J.L."/>
            <person name="Sonnekus B."/>
            <person name="Thomas C."/>
            <person name="van der Nest A."/>
            <person name="van Dijk A."/>
            <person name="van Heerden A."/>
            <person name="van Vuuren N."/>
            <person name="Yilmaz N."/>
            <person name="Duong T.A."/>
            <person name="van der Merwe N.A."/>
            <person name="Wingfield M.J."/>
            <person name="Wingfield B.D."/>
        </authorList>
    </citation>
    <scope>NUCLEOTIDE SEQUENCE [LARGE SCALE GENOMIC DNA]</scope>
    <source>
        <strain evidence="1 2">CMW 18300</strain>
    </source>
</reference>
<comment type="caution">
    <text evidence="1">The sequence shown here is derived from an EMBL/GenBank/DDBJ whole genome shotgun (WGS) entry which is preliminary data.</text>
</comment>
<accession>A0ABR3XL24</accession>
<proteinExistence type="predicted"/>
<organism evidence="1 2">
    <name type="scientific">Diaporthe australafricana</name>
    <dbReference type="NCBI Taxonomy" id="127596"/>
    <lineage>
        <taxon>Eukaryota</taxon>
        <taxon>Fungi</taxon>
        <taxon>Dikarya</taxon>
        <taxon>Ascomycota</taxon>
        <taxon>Pezizomycotina</taxon>
        <taxon>Sordariomycetes</taxon>
        <taxon>Sordariomycetidae</taxon>
        <taxon>Diaporthales</taxon>
        <taxon>Diaporthaceae</taxon>
        <taxon>Diaporthe</taxon>
    </lineage>
</organism>
<keyword evidence="2" id="KW-1185">Reference proteome</keyword>
<evidence type="ECO:0000313" key="2">
    <source>
        <dbReference type="Proteomes" id="UP001583177"/>
    </source>
</evidence>
<sequence length="250" mass="27472">MEPTNWDQFDGDMPLGMISSSEGEISDCDLDTKASTLTRKRKLLSDAESSGDVGLRQIAPNPLPNAASSGNAGLRNIAPNPFFNAASSGNVGLRNIAPKEGPGFAPSDFSFSLHTYGEGTLVWAPKSWRSDIKPILRFMVMGSDSRMKIKYLTWDQSRGHGLGENLTGRFFNSDAYYECEPFSLMGGDWNHATLCFYGGVSDNGEWEVDSEISRRETIVLPTLSDKAIWAEKPSVEWAGLNFVDAQLRET</sequence>